<gene>
    <name evidence="7" type="ORF">MNBD_ALPHA02-1354</name>
</gene>
<evidence type="ECO:0000256" key="3">
    <source>
        <dbReference type="ARBA" id="ARBA00022989"/>
    </source>
</evidence>
<keyword evidence="4 5" id="KW-0472">Membrane</keyword>
<dbReference type="GO" id="GO:0008324">
    <property type="term" value="F:monoatomic cation transmembrane transporter activity"/>
    <property type="evidence" value="ECO:0007669"/>
    <property type="project" value="InterPro"/>
</dbReference>
<accession>A0A3B0SMG5</accession>
<name>A0A3B0SMG5_9ZZZZ</name>
<dbReference type="GO" id="GO:0016020">
    <property type="term" value="C:membrane"/>
    <property type="evidence" value="ECO:0007669"/>
    <property type="project" value="UniProtKB-SubCell"/>
</dbReference>
<dbReference type="Gene3D" id="1.20.1510.10">
    <property type="entry name" value="Cation efflux protein transmembrane domain"/>
    <property type="match status" value="1"/>
</dbReference>
<feature type="transmembrane region" description="Helical" evidence="5">
    <location>
        <begin position="111"/>
        <end position="134"/>
    </location>
</feature>
<feature type="transmembrane region" description="Helical" evidence="5">
    <location>
        <begin position="154"/>
        <end position="171"/>
    </location>
</feature>
<sequence>MAGCCDHDDIDQKALQVASFRKALWLVLLINGVMFVVEFGSAFFAGSVSLQADALDFLGDTITYAITLMVLGFPIHVRARAAMFKGLTLGLLGLWIYGQTIYFLMQGQVPTYEIMGVMGVIAFLANLISVFLLYHFRVGDSNMQSVWLCSRNDMYGNLAIIIAASGVFVTNSGWPDFIVATIMASFAVTASYRIIKLANEELKEQPLNQ</sequence>
<dbReference type="InterPro" id="IPR058533">
    <property type="entry name" value="Cation_efflux_TM"/>
</dbReference>
<evidence type="ECO:0000256" key="1">
    <source>
        <dbReference type="ARBA" id="ARBA00004141"/>
    </source>
</evidence>
<reference evidence="7" key="1">
    <citation type="submission" date="2018-06" db="EMBL/GenBank/DDBJ databases">
        <authorList>
            <person name="Zhirakovskaya E."/>
        </authorList>
    </citation>
    <scope>NUCLEOTIDE SEQUENCE</scope>
</reference>
<evidence type="ECO:0000256" key="4">
    <source>
        <dbReference type="ARBA" id="ARBA00023136"/>
    </source>
</evidence>
<feature type="transmembrane region" description="Helical" evidence="5">
    <location>
        <begin position="87"/>
        <end position="105"/>
    </location>
</feature>
<dbReference type="SUPFAM" id="SSF161111">
    <property type="entry name" value="Cation efflux protein transmembrane domain-like"/>
    <property type="match status" value="1"/>
</dbReference>
<protein>
    <submittedName>
        <fullName evidence="7">Cobalt-zinc-cadmium resistance protein CzcD</fullName>
    </submittedName>
</protein>
<evidence type="ECO:0000259" key="6">
    <source>
        <dbReference type="Pfam" id="PF01545"/>
    </source>
</evidence>
<keyword evidence="2 5" id="KW-0812">Transmembrane</keyword>
<dbReference type="AlphaFoldDB" id="A0A3B0SMG5"/>
<keyword evidence="3 5" id="KW-1133">Transmembrane helix</keyword>
<feature type="transmembrane region" description="Helical" evidence="5">
    <location>
        <begin position="177"/>
        <end position="195"/>
    </location>
</feature>
<dbReference type="InterPro" id="IPR027469">
    <property type="entry name" value="Cation_efflux_TMD_sf"/>
</dbReference>
<feature type="transmembrane region" description="Helical" evidence="5">
    <location>
        <begin position="57"/>
        <end position="75"/>
    </location>
</feature>
<evidence type="ECO:0000256" key="2">
    <source>
        <dbReference type="ARBA" id="ARBA00022692"/>
    </source>
</evidence>
<proteinExistence type="predicted"/>
<dbReference type="EMBL" id="UOED01000106">
    <property type="protein sequence ID" value="VAV96065.1"/>
    <property type="molecule type" value="Genomic_DNA"/>
</dbReference>
<dbReference type="Pfam" id="PF01545">
    <property type="entry name" value="Cation_efflux"/>
    <property type="match status" value="1"/>
</dbReference>
<evidence type="ECO:0000313" key="7">
    <source>
        <dbReference type="EMBL" id="VAV96065.1"/>
    </source>
</evidence>
<comment type="subcellular location">
    <subcellularLocation>
        <location evidence="1">Membrane</location>
        <topology evidence="1">Multi-pass membrane protein</topology>
    </subcellularLocation>
</comment>
<feature type="transmembrane region" description="Helical" evidence="5">
    <location>
        <begin position="23"/>
        <end position="45"/>
    </location>
</feature>
<evidence type="ECO:0000256" key="5">
    <source>
        <dbReference type="SAM" id="Phobius"/>
    </source>
</evidence>
<organism evidence="7">
    <name type="scientific">hydrothermal vent metagenome</name>
    <dbReference type="NCBI Taxonomy" id="652676"/>
    <lineage>
        <taxon>unclassified sequences</taxon>
        <taxon>metagenomes</taxon>
        <taxon>ecological metagenomes</taxon>
    </lineage>
</organism>
<feature type="domain" description="Cation efflux protein transmembrane" evidence="6">
    <location>
        <begin position="81"/>
        <end position="196"/>
    </location>
</feature>